<reference evidence="1" key="1">
    <citation type="submission" date="2023-10" db="EMBL/GenBank/DDBJ databases">
        <title>Genome assemblies of two species of porcelain crab, Petrolisthes cinctipes and Petrolisthes manimaculis (Anomura: Porcellanidae).</title>
        <authorList>
            <person name="Angst P."/>
        </authorList>
    </citation>
    <scope>NUCLEOTIDE SEQUENCE</scope>
    <source>
        <strain evidence="1">PB745_01</strain>
        <tissue evidence="1">Gill</tissue>
    </source>
</reference>
<dbReference type="Proteomes" id="UP001286313">
    <property type="component" value="Unassembled WGS sequence"/>
</dbReference>
<organism evidence="1 2">
    <name type="scientific">Petrolisthes cinctipes</name>
    <name type="common">Flat porcelain crab</name>
    <dbReference type="NCBI Taxonomy" id="88211"/>
    <lineage>
        <taxon>Eukaryota</taxon>
        <taxon>Metazoa</taxon>
        <taxon>Ecdysozoa</taxon>
        <taxon>Arthropoda</taxon>
        <taxon>Crustacea</taxon>
        <taxon>Multicrustacea</taxon>
        <taxon>Malacostraca</taxon>
        <taxon>Eumalacostraca</taxon>
        <taxon>Eucarida</taxon>
        <taxon>Decapoda</taxon>
        <taxon>Pleocyemata</taxon>
        <taxon>Anomura</taxon>
        <taxon>Galatheoidea</taxon>
        <taxon>Porcellanidae</taxon>
        <taxon>Petrolisthes</taxon>
    </lineage>
</organism>
<comment type="caution">
    <text evidence="1">The sequence shown here is derived from an EMBL/GenBank/DDBJ whole genome shotgun (WGS) entry which is preliminary data.</text>
</comment>
<evidence type="ECO:0000313" key="1">
    <source>
        <dbReference type="EMBL" id="KAK3870924.1"/>
    </source>
</evidence>
<accession>A0AAE1KDT8</accession>
<sequence length="113" mass="11666">MILIQVQLQEIASIDSDSEVDEIEAADAALPCTTGTTAAAVTQSTSANTATLSTFFGTQSTLDELHIKSNTIGYIAVDEECTVNPEDLNIDFDFEGFLGALGLSDGDDGSGGG</sequence>
<evidence type="ECO:0000313" key="2">
    <source>
        <dbReference type="Proteomes" id="UP001286313"/>
    </source>
</evidence>
<dbReference type="EMBL" id="JAWQEG010002592">
    <property type="protein sequence ID" value="KAK3870924.1"/>
    <property type="molecule type" value="Genomic_DNA"/>
</dbReference>
<name>A0AAE1KDT8_PETCI</name>
<protein>
    <submittedName>
        <fullName evidence="1">Uncharacterized protein</fullName>
    </submittedName>
</protein>
<dbReference type="AlphaFoldDB" id="A0AAE1KDT8"/>
<gene>
    <name evidence="1" type="ORF">Pcinc_023895</name>
</gene>
<proteinExistence type="predicted"/>
<keyword evidence="2" id="KW-1185">Reference proteome</keyword>